<feature type="compositionally biased region" description="Low complexity" evidence="1">
    <location>
        <begin position="1"/>
        <end position="17"/>
    </location>
</feature>
<accession>U5EHP5</accession>
<name>U5EHP5_NOCAS</name>
<dbReference type="eggNOG" id="ENOG5031EYE">
    <property type="taxonomic scope" value="Bacteria"/>
</dbReference>
<evidence type="ECO:0000256" key="1">
    <source>
        <dbReference type="SAM" id="MobiDB-lite"/>
    </source>
</evidence>
<feature type="region of interest" description="Disordered" evidence="1">
    <location>
        <begin position="1"/>
        <end position="23"/>
    </location>
</feature>
<dbReference type="STRING" id="1824.SAMN05444423_1011781"/>
<dbReference type="EMBL" id="AB685274">
    <property type="protein sequence ID" value="BAO99006.1"/>
    <property type="molecule type" value="Genomic_DNA"/>
</dbReference>
<gene>
    <name evidence="2" type="ORF">NCAST_33_01990</name>
</gene>
<keyword evidence="3" id="KW-1185">Reference proteome</keyword>
<dbReference type="Pfam" id="PF12079">
    <property type="entry name" value="DUF3558"/>
    <property type="match status" value="1"/>
</dbReference>
<dbReference type="InterPro" id="IPR024520">
    <property type="entry name" value="DUF3558"/>
</dbReference>
<dbReference type="AlphaFoldDB" id="U5EHP5"/>
<sequence length="160" mass="17147">MQTAPTSSETTVATTSADPSAGLWDPCTLPDSALSAAGLNTSTKEKDVAGVNFEGWRVCSWLDSSKRAYSFTVSATDHTLEEARARTDYTDFVDTTVGSRPALQSRPTGTLRDACFLSVRVPTGLVEFHVRVRVSAKDTVEPCGETQRLAAVLAGYLPSR</sequence>
<reference evidence="2 3" key="1">
    <citation type="journal article" date="2014" name="BMC Genomics">
        <title>Genome based analysis of type-I polyketide synthase and nonribosomal peptide synthetase gene clusters in seven strains of five representative Nocardia species.</title>
        <authorList>
            <person name="Komaki H."/>
            <person name="Ichikawa N."/>
            <person name="Hosoyama A."/>
            <person name="Takahashi-Nakaguchi A."/>
            <person name="Matsuzawa T."/>
            <person name="Suzuki K."/>
            <person name="Fujita N."/>
            <person name="Gonoi T."/>
        </authorList>
    </citation>
    <scope>NUCLEOTIDE SEQUENCE [LARGE SCALE GENOMIC DNA]</scope>
    <source>
        <strain evidence="2 3">NBRC 15531</strain>
    </source>
</reference>
<organism evidence="2 3">
    <name type="scientific">Nocardia asteroides NBRC 15531</name>
    <dbReference type="NCBI Taxonomy" id="1110697"/>
    <lineage>
        <taxon>Bacteria</taxon>
        <taxon>Bacillati</taxon>
        <taxon>Actinomycetota</taxon>
        <taxon>Actinomycetes</taxon>
        <taxon>Mycobacteriales</taxon>
        <taxon>Nocardiaceae</taxon>
        <taxon>Nocardia</taxon>
    </lineage>
</organism>
<protein>
    <recommendedName>
        <fullName evidence="4">DUF3558 domain-containing protein</fullName>
    </recommendedName>
</protein>
<evidence type="ECO:0000313" key="3">
    <source>
        <dbReference type="Proteomes" id="UP000017048"/>
    </source>
</evidence>
<dbReference type="Proteomes" id="UP000017048">
    <property type="component" value="Unassembled WGS sequence"/>
</dbReference>
<dbReference type="EMBL" id="BAFO02000033">
    <property type="protein sequence ID" value="GAD86820.1"/>
    <property type="molecule type" value="Genomic_DNA"/>
</dbReference>
<evidence type="ECO:0000313" key="2">
    <source>
        <dbReference type="EMBL" id="GAD86820.1"/>
    </source>
</evidence>
<proteinExistence type="predicted"/>
<evidence type="ECO:0008006" key="4">
    <source>
        <dbReference type="Google" id="ProtNLM"/>
    </source>
</evidence>